<dbReference type="InterPro" id="IPR043573">
    <property type="entry name" value="Fig4-like"/>
</dbReference>
<dbReference type="OrthoDB" id="405996at2759"/>
<dbReference type="PANTHER" id="PTHR45738:SF6">
    <property type="entry name" value="PHOSPHOINOSITIDE PHOSPHATASE SAC5"/>
    <property type="match status" value="1"/>
</dbReference>
<sequence>METNMIRGASDSRYLQKFRLYETRSFLIVISGILNFLFSFVCALVRLIFSVIASLKWWCGPDWQFIFEDNVSNRNFYMIGGDKNRTLWRVLKIDRLEPSELIVLEDSTTYSESECCDLLRRIHEGNKSTGGLKFVTICYGIVGFIKFLGPYYMLLITKRRKIGAICGHTIYAITKSEMIPIPNSAVRSNMTSSKNENRSFVHSACKCNMYSAPLRRSKRLVKISVSGREFKLALIARRSRHYAGTRYLKRGVNDKGRVANDVETEQVVFEDVSEEQPVQISSVVQNRGSIPLFWSQESSRLNLKPDIMLSRKDQNFEATKLHFENLVKRYGNPIIILNLIKSREKKPRETILRAEFANAIRVINKSLSEENRLKFLHWDLNKHSRKDTNVLALLGRVTAYALDLTGIFYCQVMPSSSSKGLLNGSCFEEHDGDYSLENPSNENGNGNVGKLDSEITKADCDANRNQSIKVPMFQNGVLRTNCIDCLDRTNVAQYAYGLVALGHQLHALGYIEYPNIDLDNPLAEDLMRIYETMGDTLALQYGGSTAHNKIFSERRGQWKAATHSQEFFRTLQRYYSNAYMDAEKQDAINVFLGHFQPQQGKPALWELDSDQHYDVGRRGPDLVENARSLIKRSLSDGNLPCESESLVSAAGVGYSKTLSEKEGGVNKGLSDSTPEIPACDIDISYSRYIPSMPCRKIFEDEECQYFESDHICYDEHGDACSCSNFLDKGWLSSSGNSCEDLFDRSSAGLSSENLVNDLKIETRTSATESGSSLKGASKTGTYLSSDDLKGGFSDHFVRWVLYGEMLSHGS</sequence>
<proteinExistence type="predicted"/>
<keyword evidence="10" id="KW-1185">Reference proteome</keyword>
<dbReference type="Proteomes" id="UP000886885">
    <property type="component" value="Chromosome 1D"/>
</dbReference>
<keyword evidence="3" id="KW-0378">Hydrolase</keyword>
<keyword evidence="4 7" id="KW-0472">Membrane</keyword>
<dbReference type="GO" id="GO:0005774">
    <property type="term" value="C:vacuolar membrane"/>
    <property type="evidence" value="ECO:0007669"/>
    <property type="project" value="UniProtKB-SubCell"/>
</dbReference>
<evidence type="ECO:0000313" key="10">
    <source>
        <dbReference type="Proteomes" id="UP000886885"/>
    </source>
</evidence>
<evidence type="ECO:0000256" key="6">
    <source>
        <dbReference type="ARBA" id="ARBA00023464"/>
    </source>
</evidence>
<evidence type="ECO:0000256" key="4">
    <source>
        <dbReference type="ARBA" id="ARBA00023136"/>
    </source>
</evidence>
<feature type="transmembrane region" description="Helical" evidence="7">
    <location>
        <begin position="26"/>
        <end position="49"/>
    </location>
</feature>
<feature type="transmembrane region" description="Helical" evidence="7">
    <location>
        <begin position="134"/>
        <end position="154"/>
    </location>
</feature>
<keyword evidence="7" id="KW-1133">Transmembrane helix</keyword>
<comment type="subunit">
    <text evidence="6">Component of the PI(3,5)P2 regulatory complex at least composed of ATG18, SAC/FIG4, FAB1 and VAC14.</text>
</comment>
<dbReference type="GO" id="GO:0046856">
    <property type="term" value="P:phosphatidylinositol dephosphorylation"/>
    <property type="evidence" value="ECO:0007669"/>
    <property type="project" value="InterPro"/>
</dbReference>
<dbReference type="PANTHER" id="PTHR45738">
    <property type="entry name" value="POLYPHOSPHOINOSITIDE PHOSPHATASE"/>
    <property type="match status" value="1"/>
</dbReference>
<comment type="catalytic activity">
    <reaction evidence="5">
        <text>a 1,2-diacyl-sn-glycero-3-phospho-(1D-myo-inositol-3,5-bisphosphate) + H2O = a 1,2-diacyl-sn-glycero-3-phospho-(1D-myo-inositol-3-phosphate) + phosphate</text>
        <dbReference type="Rhea" id="RHEA:32955"/>
        <dbReference type="ChEBI" id="CHEBI:15377"/>
        <dbReference type="ChEBI" id="CHEBI:43474"/>
        <dbReference type="ChEBI" id="CHEBI:57923"/>
        <dbReference type="ChEBI" id="CHEBI:58088"/>
    </reaction>
</comment>
<evidence type="ECO:0000259" key="8">
    <source>
        <dbReference type="PROSITE" id="PS50275"/>
    </source>
</evidence>
<evidence type="ECO:0000313" key="9">
    <source>
        <dbReference type="EMBL" id="KAG6788811.1"/>
    </source>
</evidence>
<evidence type="ECO:0000256" key="3">
    <source>
        <dbReference type="ARBA" id="ARBA00022801"/>
    </source>
</evidence>
<dbReference type="AlphaFoldDB" id="A0A8X8D632"/>
<evidence type="ECO:0000256" key="5">
    <source>
        <dbReference type="ARBA" id="ARBA00023337"/>
    </source>
</evidence>
<dbReference type="PROSITE" id="PS50275">
    <property type="entry name" value="SAC"/>
    <property type="match status" value="1"/>
</dbReference>
<evidence type="ECO:0000256" key="7">
    <source>
        <dbReference type="SAM" id="Phobius"/>
    </source>
</evidence>
<keyword evidence="7" id="KW-0812">Transmembrane</keyword>
<organism evidence="9 10">
    <name type="scientific">Populus tomentosa</name>
    <name type="common">Chinese white poplar</name>
    <dbReference type="NCBI Taxonomy" id="118781"/>
    <lineage>
        <taxon>Eukaryota</taxon>
        <taxon>Viridiplantae</taxon>
        <taxon>Streptophyta</taxon>
        <taxon>Embryophyta</taxon>
        <taxon>Tracheophyta</taxon>
        <taxon>Spermatophyta</taxon>
        <taxon>Magnoliopsida</taxon>
        <taxon>eudicotyledons</taxon>
        <taxon>Gunneridae</taxon>
        <taxon>Pentapetalae</taxon>
        <taxon>rosids</taxon>
        <taxon>fabids</taxon>
        <taxon>Malpighiales</taxon>
        <taxon>Salicaceae</taxon>
        <taxon>Saliceae</taxon>
        <taxon>Populus</taxon>
    </lineage>
</organism>
<dbReference type="EMBL" id="JAAWWB010000002">
    <property type="protein sequence ID" value="KAG6788811.1"/>
    <property type="molecule type" value="Genomic_DNA"/>
</dbReference>
<name>A0A8X8D632_POPTO</name>
<dbReference type="Pfam" id="PF02383">
    <property type="entry name" value="Syja_N"/>
    <property type="match status" value="2"/>
</dbReference>
<accession>A0A8X8D632</accession>
<comment type="subcellular location">
    <subcellularLocation>
        <location evidence="1">Vacuole membrane</location>
        <topology evidence="1">Peripheral membrane protein</topology>
    </subcellularLocation>
</comment>
<gene>
    <name evidence="9" type="ORF">POTOM_004888</name>
</gene>
<comment type="caution">
    <text evidence="9">The sequence shown here is derived from an EMBL/GenBank/DDBJ whole genome shotgun (WGS) entry which is preliminary data.</text>
</comment>
<protein>
    <recommendedName>
        <fullName evidence="8">SAC domain-containing protein</fullName>
    </recommendedName>
</protein>
<dbReference type="GO" id="GO:0043813">
    <property type="term" value="F:phosphatidylinositol-3,5-bisphosphate 5-phosphatase activity"/>
    <property type="evidence" value="ECO:0007669"/>
    <property type="project" value="InterPro"/>
</dbReference>
<evidence type="ECO:0000256" key="1">
    <source>
        <dbReference type="ARBA" id="ARBA00004148"/>
    </source>
</evidence>
<feature type="domain" description="SAC" evidence="8">
    <location>
        <begin position="223"/>
        <end position="543"/>
    </location>
</feature>
<reference evidence="9" key="1">
    <citation type="journal article" date="2020" name="bioRxiv">
        <title>Hybrid origin of Populus tomentosa Carr. identified through genome sequencing and phylogenomic analysis.</title>
        <authorList>
            <person name="An X."/>
            <person name="Gao K."/>
            <person name="Chen Z."/>
            <person name="Li J."/>
            <person name="Yang X."/>
            <person name="Yang X."/>
            <person name="Zhou J."/>
            <person name="Guo T."/>
            <person name="Zhao T."/>
            <person name="Huang S."/>
            <person name="Miao D."/>
            <person name="Khan W.U."/>
            <person name="Rao P."/>
            <person name="Ye M."/>
            <person name="Lei B."/>
            <person name="Liao W."/>
            <person name="Wang J."/>
            <person name="Ji L."/>
            <person name="Li Y."/>
            <person name="Guo B."/>
            <person name="Mustafa N.S."/>
            <person name="Li S."/>
            <person name="Yun Q."/>
            <person name="Keller S.R."/>
            <person name="Mao J."/>
            <person name="Zhang R."/>
            <person name="Strauss S.H."/>
        </authorList>
    </citation>
    <scope>NUCLEOTIDE SEQUENCE</scope>
    <source>
        <strain evidence="9">GM15</strain>
        <tissue evidence="9">Leaf</tissue>
    </source>
</reference>
<keyword evidence="2" id="KW-0926">Vacuole</keyword>
<evidence type="ECO:0000256" key="2">
    <source>
        <dbReference type="ARBA" id="ARBA00022554"/>
    </source>
</evidence>
<dbReference type="InterPro" id="IPR002013">
    <property type="entry name" value="SAC_dom"/>
</dbReference>